<gene>
    <name evidence="2" type="ORF">DPMN_131226</name>
</gene>
<dbReference type="AlphaFoldDB" id="A0A9D4HCH1"/>
<protein>
    <submittedName>
        <fullName evidence="2">Uncharacterized protein</fullName>
    </submittedName>
</protein>
<evidence type="ECO:0000313" key="2">
    <source>
        <dbReference type="EMBL" id="KAH3829232.1"/>
    </source>
</evidence>
<sequence length="183" mass="19991">MRQNRISENGGGDRVLENSAPQIPKDVVKIRPIVTSEASMKTTCDVNAAEIATNCTSDMMNGTESVLKCTTSVVEATTPISQAAITFNTTYREKERTSKSKRKARQNEEIQTKQGTYGTEPTRIPSKTSRQRHTASTRLEPTGKKESGTAQTGEAKDAGRAAQNRVRWRGVVAALCSNRSLTE</sequence>
<reference evidence="2" key="1">
    <citation type="journal article" date="2019" name="bioRxiv">
        <title>The Genome of the Zebra Mussel, Dreissena polymorpha: A Resource for Invasive Species Research.</title>
        <authorList>
            <person name="McCartney M.A."/>
            <person name="Auch B."/>
            <person name="Kono T."/>
            <person name="Mallez S."/>
            <person name="Zhang Y."/>
            <person name="Obille A."/>
            <person name="Becker A."/>
            <person name="Abrahante J.E."/>
            <person name="Garbe J."/>
            <person name="Badalamenti J.P."/>
            <person name="Herman A."/>
            <person name="Mangelson H."/>
            <person name="Liachko I."/>
            <person name="Sullivan S."/>
            <person name="Sone E.D."/>
            <person name="Koren S."/>
            <person name="Silverstein K.A.T."/>
            <person name="Beckman K.B."/>
            <person name="Gohl D.M."/>
        </authorList>
    </citation>
    <scope>NUCLEOTIDE SEQUENCE</scope>
    <source>
        <strain evidence="2">Duluth1</strain>
        <tissue evidence="2">Whole animal</tissue>
    </source>
</reference>
<accession>A0A9D4HCH1</accession>
<evidence type="ECO:0000256" key="1">
    <source>
        <dbReference type="SAM" id="MobiDB-lite"/>
    </source>
</evidence>
<feature type="region of interest" description="Disordered" evidence="1">
    <location>
        <begin position="1"/>
        <end position="20"/>
    </location>
</feature>
<evidence type="ECO:0000313" key="3">
    <source>
        <dbReference type="Proteomes" id="UP000828390"/>
    </source>
</evidence>
<keyword evidence="3" id="KW-1185">Reference proteome</keyword>
<dbReference type="EMBL" id="JAIWYP010000005">
    <property type="protein sequence ID" value="KAH3829232.1"/>
    <property type="molecule type" value="Genomic_DNA"/>
</dbReference>
<name>A0A9D4HCH1_DREPO</name>
<comment type="caution">
    <text evidence="2">The sequence shown here is derived from an EMBL/GenBank/DDBJ whole genome shotgun (WGS) entry which is preliminary data.</text>
</comment>
<feature type="region of interest" description="Disordered" evidence="1">
    <location>
        <begin position="91"/>
        <end position="164"/>
    </location>
</feature>
<proteinExistence type="predicted"/>
<reference evidence="2" key="2">
    <citation type="submission" date="2020-11" db="EMBL/GenBank/DDBJ databases">
        <authorList>
            <person name="McCartney M.A."/>
            <person name="Auch B."/>
            <person name="Kono T."/>
            <person name="Mallez S."/>
            <person name="Becker A."/>
            <person name="Gohl D.M."/>
            <person name="Silverstein K.A.T."/>
            <person name="Koren S."/>
            <person name="Bechman K.B."/>
            <person name="Herman A."/>
            <person name="Abrahante J.E."/>
            <person name="Garbe J."/>
        </authorList>
    </citation>
    <scope>NUCLEOTIDE SEQUENCE</scope>
    <source>
        <strain evidence="2">Duluth1</strain>
        <tissue evidence="2">Whole animal</tissue>
    </source>
</reference>
<dbReference type="Proteomes" id="UP000828390">
    <property type="component" value="Unassembled WGS sequence"/>
</dbReference>
<organism evidence="2 3">
    <name type="scientific">Dreissena polymorpha</name>
    <name type="common">Zebra mussel</name>
    <name type="synonym">Mytilus polymorpha</name>
    <dbReference type="NCBI Taxonomy" id="45954"/>
    <lineage>
        <taxon>Eukaryota</taxon>
        <taxon>Metazoa</taxon>
        <taxon>Spiralia</taxon>
        <taxon>Lophotrochozoa</taxon>
        <taxon>Mollusca</taxon>
        <taxon>Bivalvia</taxon>
        <taxon>Autobranchia</taxon>
        <taxon>Heteroconchia</taxon>
        <taxon>Euheterodonta</taxon>
        <taxon>Imparidentia</taxon>
        <taxon>Neoheterodontei</taxon>
        <taxon>Myida</taxon>
        <taxon>Dreissenoidea</taxon>
        <taxon>Dreissenidae</taxon>
        <taxon>Dreissena</taxon>
    </lineage>
</organism>